<proteinExistence type="predicted"/>
<evidence type="ECO:0000313" key="3">
    <source>
        <dbReference type="EMBL" id="OYP55643.1"/>
    </source>
</evidence>
<name>A0AA37HXW1_SEGBR</name>
<dbReference type="Proteomes" id="UP000216189">
    <property type="component" value="Unassembled WGS sequence"/>
</dbReference>
<evidence type="ECO:0000313" key="2">
    <source>
        <dbReference type="EMBL" id="GJG27914.1"/>
    </source>
</evidence>
<dbReference type="GeneID" id="72480956"/>
<keyword evidence="4" id="KW-1185">Reference proteome</keyword>
<gene>
    <name evidence="3" type="ORF">CIK91_04660</name>
    <name evidence="2" type="ORF">PRRU23_16140</name>
</gene>
<reference evidence="3 4" key="1">
    <citation type="submission" date="2017-08" db="EMBL/GenBank/DDBJ databases">
        <title>Comparative genomics of non-oral Prevotella species.</title>
        <authorList>
            <person name="Accetto T."/>
            <person name="Nograsek B."/>
            <person name="Avgustin G."/>
        </authorList>
    </citation>
    <scope>NUCLEOTIDE SEQUENCE [LARGE SCALE GENOMIC DNA]</scope>
    <source>
        <strain evidence="3 4">TC1-1</strain>
    </source>
</reference>
<feature type="transmembrane region" description="Helical" evidence="1">
    <location>
        <begin position="68"/>
        <end position="92"/>
    </location>
</feature>
<keyword evidence="1" id="KW-0472">Membrane</keyword>
<comment type="caution">
    <text evidence="2">The sequence shown here is derived from an EMBL/GenBank/DDBJ whole genome shotgun (WGS) entry which is preliminary data.</text>
</comment>
<evidence type="ECO:0000313" key="5">
    <source>
        <dbReference type="Proteomes" id="UP000887043"/>
    </source>
</evidence>
<dbReference type="Proteomes" id="UP000887043">
    <property type="component" value="Unassembled WGS sequence"/>
</dbReference>
<dbReference type="EMBL" id="NPJF01000026">
    <property type="protein sequence ID" value="OYP55643.1"/>
    <property type="molecule type" value="Genomic_DNA"/>
</dbReference>
<keyword evidence="1" id="KW-1133">Transmembrane helix</keyword>
<dbReference type="EMBL" id="BPTR01000001">
    <property type="protein sequence ID" value="GJG27914.1"/>
    <property type="molecule type" value="Genomic_DNA"/>
</dbReference>
<organism evidence="2 5">
    <name type="scientific">Segatella bryantii</name>
    <name type="common">Prevotella bryantii</name>
    <dbReference type="NCBI Taxonomy" id="77095"/>
    <lineage>
        <taxon>Bacteria</taxon>
        <taxon>Pseudomonadati</taxon>
        <taxon>Bacteroidota</taxon>
        <taxon>Bacteroidia</taxon>
        <taxon>Bacteroidales</taxon>
        <taxon>Prevotellaceae</taxon>
        <taxon>Segatella</taxon>
    </lineage>
</organism>
<protein>
    <submittedName>
        <fullName evidence="2">Uncharacterized protein</fullName>
    </submittedName>
</protein>
<evidence type="ECO:0000313" key="4">
    <source>
        <dbReference type="Proteomes" id="UP000216189"/>
    </source>
</evidence>
<sequence length="102" mass="11848">MEKNVTLSVNMSNRETTKSIFKRMIGTWTSITQKVKMPAEWLRLYYSGILGKNITMQQTWLLIKAQTAFFLGIFPADMSILLRFALGIWMVYTFIQCKNADI</sequence>
<dbReference type="AlphaFoldDB" id="A0AA37HXW1"/>
<reference evidence="2" key="2">
    <citation type="submission" date="2021-08" db="EMBL/GenBank/DDBJ databases">
        <title>Prevotella lacticifex sp. nov., isolated from rumen of cow.</title>
        <authorList>
            <person name="Shinkai T."/>
            <person name="Ikeyama N."/>
            <person name="Kumagai M."/>
            <person name="Ohmori H."/>
            <person name="Sakamoto M."/>
            <person name="Ohkuma M."/>
            <person name="Mitsumori M."/>
        </authorList>
    </citation>
    <scope>NUCLEOTIDE SEQUENCE</scope>
    <source>
        <strain evidence="2">DSM 11371</strain>
    </source>
</reference>
<dbReference type="RefSeq" id="WP_036857994.1">
    <property type="nucleotide sequence ID" value="NZ_BPTR01000001.1"/>
</dbReference>
<keyword evidence="1" id="KW-0812">Transmembrane</keyword>
<evidence type="ECO:0000256" key="1">
    <source>
        <dbReference type="SAM" id="Phobius"/>
    </source>
</evidence>
<accession>A0AA37HXW1</accession>